<sequence length="363" mass="40506">MWPFIVAFCCIALSSVVVVSRRRLALDHHDDRRRAMLPFKKDAEYYLRKGVRVTEKFFFNSRGIEQFTKEWVPANGEASAVVCYCHGYGDQCNYFFDATAVELAQAGYAVVGVDYEGHGQSQGLHCYIPKFSVIVEDTREYFQSVRARPEFAGKPGFLYGESMGGAVAINVSRAEQGKWDGMILVAPMCKIADKIRPPWIIQELLRRTAFLVPTLPIVPAEDIAENAFKLPEKRAEGKANPTAFLHKPRLGTAVQLLLVSEDIEKHLDEVTTPFLLMHGAADLVTDPEVSKALYERSSSKDKTFKLYEGMWHALTEGEPSENVAIVMRDIITWLSERSGKKAANLSTTGSEVSDTESAVIDSI</sequence>
<dbReference type="OrthoDB" id="2498029at2759"/>
<dbReference type="FunFam" id="3.40.50.1820:FF:000054">
    <property type="entry name" value="Alpha/beta-Hydrolases superfamily protein"/>
    <property type="match status" value="1"/>
</dbReference>
<feature type="chain" id="PRO_5013276762" evidence="1">
    <location>
        <begin position="21"/>
        <end position="363"/>
    </location>
</feature>
<dbReference type="GO" id="GO:0016020">
    <property type="term" value="C:membrane"/>
    <property type="evidence" value="ECO:0000318"/>
    <property type="project" value="GO_Central"/>
</dbReference>
<organism evidence="3 4">
    <name type="scientific">Klebsormidium nitens</name>
    <name type="common">Green alga</name>
    <name type="synonym">Ulothrix nitens</name>
    <dbReference type="NCBI Taxonomy" id="105231"/>
    <lineage>
        <taxon>Eukaryota</taxon>
        <taxon>Viridiplantae</taxon>
        <taxon>Streptophyta</taxon>
        <taxon>Klebsormidiophyceae</taxon>
        <taxon>Klebsormidiales</taxon>
        <taxon>Klebsormidiaceae</taxon>
        <taxon>Klebsormidium</taxon>
    </lineage>
</organism>
<proteinExistence type="predicted"/>
<protein>
    <submittedName>
        <fullName evidence="3">Monoacylglycerol Lipase</fullName>
    </submittedName>
</protein>
<dbReference type="InterPro" id="IPR029058">
    <property type="entry name" value="AB_hydrolase_fold"/>
</dbReference>
<name>A0A1Y1I8A5_KLENI</name>
<dbReference type="GO" id="GO:0016298">
    <property type="term" value="F:lipase activity"/>
    <property type="evidence" value="ECO:0000318"/>
    <property type="project" value="GO_Central"/>
</dbReference>
<evidence type="ECO:0000256" key="1">
    <source>
        <dbReference type="SAM" id="SignalP"/>
    </source>
</evidence>
<keyword evidence="1" id="KW-0732">Signal</keyword>
<evidence type="ECO:0000313" key="3">
    <source>
        <dbReference type="EMBL" id="GAQ87214.1"/>
    </source>
</evidence>
<dbReference type="AlphaFoldDB" id="A0A1Y1I8A5"/>
<evidence type="ECO:0000259" key="2">
    <source>
        <dbReference type="Pfam" id="PF12146"/>
    </source>
</evidence>
<dbReference type="Proteomes" id="UP000054558">
    <property type="component" value="Unassembled WGS sequence"/>
</dbReference>
<dbReference type="Gene3D" id="3.40.50.1820">
    <property type="entry name" value="alpha/beta hydrolase"/>
    <property type="match status" value="1"/>
</dbReference>
<dbReference type="SUPFAM" id="SSF53474">
    <property type="entry name" value="alpha/beta-Hydrolases"/>
    <property type="match status" value="1"/>
</dbReference>
<dbReference type="OMA" id="ANPQQCR"/>
<reference evidence="3 4" key="1">
    <citation type="journal article" date="2014" name="Nat. Commun.">
        <title>Klebsormidium flaccidum genome reveals primary factors for plant terrestrial adaptation.</title>
        <authorList>
            <person name="Hori K."/>
            <person name="Maruyama F."/>
            <person name="Fujisawa T."/>
            <person name="Togashi T."/>
            <person name="Yamamoto N."/>
            <person name="Seo M."/>
            <person name="Sato S."/>
            <person name="Yamada T."/>
            <person name="Mori H."/>
            <person name="Tajima N."/>
            <person name="Moriyama T."/>
            <person name="Ikeuchi M."/>
            <person name="Watanabe M."/>
            <person name="Wada H."/>
            <person name="Kobayashi K."/>
            <person name="Saito M."/>
            <person name="Masuda T."/>
            <person name="Sasaki-Sekimoto Y."/>
            <person name="Mashiguchi K."/>
            <person name="Awai K."/>
            <person name="Shimojima M."/>
            <person name="Masuda S."/>
            <person name="Iwai M."/>
            <person name="Nobusawa T."/>
            <person name="Narise T."/>
            <person name="Kondo S."/>
            <person name="Saito H."/>
            <person name="Sato R."/>
            <person name="Murakawa M."/>
            <person name="Ihara Y."/>
            <person name="Oshima-Yamada Y."/>
            <person name="Ohtaka K."/>
            <person name="Satoh M."/>
            <person name="Sonobe K."/>
            <person name="Ishii M."/>
            <person name="Ohtani R."/>
            <person name="Kanamori-Sato M."/>
            <person name="Honoki R."/>
            <person name="Miyazaki D."/>
            <person name="Mochizuki H."/>
            <person name="Umetsu J."/>
            <person name="Higashi K."/>
            <person name="Shibata D."/>
            <person name="Kamiya Y."/>
            <person name="Sato N."/>
            <person name="Nakamura Y."/>
            <person name="Tabata S."/>
            <person name="Ida S."/>
            <person name="Kurokawa K."/>
            <person name="Ohta H."/>
        </authorList>
    </citation>
    <scope>NUCLEOTIDE SEQUENCE [LARGE SCALE GENOMIC DNA]</scope>
    <source>
        <strain evidence="3 4">NIES-2285</strain>
    </source>
</reference>
<feature type="domain" description="Serine aminopeptidase S33" evidence="2">
    <location>
        <begin position="77"/>
        <end position="315"/>
    </location>
</feature>
<dbReference type="PANTHER" id="PTHR11614">
    <property type="entry name" value="PHOSPHOLIPASE-RELATED"/>
    <property type="match status" value="1"/>
</dbReference>
<accession>A0A1Y1I8A5</accession>
<dbReference type="InterPro" id="IPR022742">
    <property type="entry name" value="Hydrolase_4"/>
</dbReference>
<dbReference type="PRINTS" id="PR00111">
    <property type="entry name" value="ABHYDROLASE"/>
</dbReference>
<dbReference type="InterPro" id="IPR051044">
    <property type="entry name" value="MAG_DAG_Lipase"/>
</dbReference>
<dbReference type="EMBL" id="DF237288">
    <property type="protein sequence ID" value="GAQ87214.1"/>
    <property type="molecule type" value="Genomic_DNA"/>
</dbReference>
<gene>
    <name evidence="3" type="ORF">KFL_003390040</name>
</gene>
<dbReference type="Pfam" id="PF12146">
    <property type="entry name" value="Hydrolase_4"/>
    <property type="match status" value="1"/>
</dbReference>
<dbReference type="InterPro" id="IPR000073">
    <property type="entry name" value="AB_hydrolase_1"/>
</dbReference>
<dbReference type="STRING" id="105231.A0A1Y1I8A5"/>
<evidence type="ECO:0000313" key="4">
    <source>
        <dbReference type="Proteomes" id="UP000054558"/>
    </source>
</evidence>
<keyword evidence="4" id="KW-1185">Reference proteome</keyword>
<feature type="signal peptide" evidence="1">
    <location>
        <begin position="1"/>
        <end position="20"/>
    </location>
</feature>